<dbReference type="Gene3D" id="3.40.50.720">
    <property type="entry name" value="NAD(P)-binding Rossmann-like Domain"/>
    <property type="match status" value="1"/>
</dbReference>
<dbReference type="AlphaFoldDB" id="A0A9P4YEF0"/>
<dbReference type="GO" id="GO:0016491">
    <property type="term" value="F:oxidoreductase activity"/>
    <property type="evidence" value="ECO:0007669"/>
    <property type="project" value="UniProtKB-KW"/>
</dbReference>
<organism evidence="2 3">
    <name type="scientific">Cryphonectria parasitica (strain ATCC 38755 / EP155)</name>
    <dbReference type="NCBI Taxonomy" id="660469"/>
    <lineage>
        <taxon>Eukaryota</taxon>
        <taxon>Fungi</taxon>
        <taxon>Dikarya</taxon>
        <taxon>Ascomycota</taxon>
        <taxon>Pezizomycotina</taxon>
        <taxon>Sordariomycetes</taxon>
        <taxon>Sordariomycetidae</taxon>
        <taxon>Diaporthales</taxon>
        <taxon>Cryphonectriaceae</taxon>
        <taxon>Cryphonectria-Endothia species complex</taxon>
        <taxon>Cryphonectria</taxon>
    </lineage>
</organism>
<gene>
    <name evidence="2" type="ORF">M406DRAFT_336825</name>
</gene>
<dbReference type="InterPro" id="IPR002347">
    <property type="entry name" value="SDR_fam"/>
</dbReference>
<keyword evidence="1" id="KW-0560">Oxidoreductase</keyword>
<dbReference type="InterPro" id="IPR036291">
    <property type="entry name" value="NAD(P)-bd_dom_sf"/>
</dbReference>
<evidence type="ECO:0000256" key="1">
    <source>
        <dbReference type="ARBA" id="ARBA00023002"/>
    </source>
</evidence>
<dbReference type="GeneID" id="63838315"/>
<sequence length="348" mass="38117">MSESRSFQLGPPKKGPLGLFLHSQFCNKAVYPPSTTDLNGKTAIITGATAGLGSIACRQLLSFRLSRLILAVRSVKKGEDFAAQLRKDFPRATIDVWELEMGSYNSIQAFVRRVDTELTQLDIAVLNAGLGKLHFTINPNTGHEEVIQVNYLSTFLLAILLLPALKSKSPHGTPGRLTIVNSGVSYMAKFPNRNQVPLLGSFDDTKITPWDVSERYSVSKLLGHLFMLRLAGYINPEDVILNLVDPGYCKGSDLHRDATGIVAALISLSKSLAGRKLEDGASTYIDAAVVKGAETHGSFVMDWGIRPFAAPAHDPEMQPVISRLWDETMQEYEFAGAQRILNEMAGQK</sequence>
<dbReference type="PANTHER" id="PTHR43157">
    <property type="entry name" value="PHOSPHATIDYLINOSITOL-GLYCAN BIOSYNTHESIS CLASS F PROTEIN-RELATED"/>
    <property type="match status" value="1"/>
</dbReference>
<dbReference type="Proteomes" id="UP000803844">
    <property type="component" value="Unassembled WGS sequence"/>
</dbReference>
<proteinExistence type="predicted"/>
<dbReference type="RefSeq" id="XP_040782332.1">
    <property type="nucleotide sequence ID" value="XM_040921186.1"/>
</dbReference>
<protein>
    <submittedName>
        <fullName evidence="2">NAD(P)-binding protein</fullName>
    </submittedName>
</protein>
<evidence type="ECO:0000313" key="3">
    <source>
        <dbReference type="Proteomes" id="UP000803844"/>
    </source>
</evidence>
<reference evidence="2" key="1">
    <citation type="journal article" date="2020" name="Phytopathology">
        <title>Genome sequence of the chestnut blight fungus Cryphonectria parasitica EP155: A fundamental resource for an archetypical invasive plant pathogen.</title>
        <authorList>
            <person name="Crouch J.A."/>
            <person name="Dawe A."/>
            <person name="Aerts A."/>
            <person name="Barry K."/>
            <person name="Churchill A.C.L."/>
            <person name="Grimwood J."/>
            <person name="Hillman B."/>
            <person name="Milgroom M.G."/>
            <person name="Pangilinan J."/>
            <person name="Smith M."/>
            <person name="Salamov A."/>
            <person name="Schmutz J."/>
            <person name="Yadav J."/>
            <person name="Grigoriev I.V."/>
            <person name="Nuss D."/>
        </authorList>
    </citation>
    <scope>NUCLEOTIDE SEQUENCE</scope>
    <source>
        <strain evidence="2">EP155</strain>
    </source>
</reference>
<keyword evidence="3" id="KW-1185">Reference proteome</keyword>
<dbReference type="EMBL" id="MU032344">
    <property type="protein sequence ID" value="KAF3771371.1"/>
    <property type="molecule type" value="Genomic_DNA"/>
</dbReference>
<evidence type="ECO:0000313" key="2">
    <source>
        <dbReference type="EMBL" id="KAF3771371.1"/>
    </source>
</evidence>
<dbReference type="OrthoDB" id="542013at2759"/>
<accession>A0A9P4YEF0</accession>
<name>A0A9P4YEF0_CRYP1</name>
<dbReference type="SUPFAM" id="SSF51735">
    <property type="entry name" value="NAD(P)-binding Rossmann-fold domains"/>
    <property type="match status" value="1"/>
</dbReference>
<dbReference type="PANTHER" id="PTHR43157:SF35">
    <property type="entry name" value="DEHYDROGENASE_REDUCTASE FAMILY PROTEIN, PUTATIVE-RELATED"/>
    <property type="match status" value="1"/>
</dbReference>
<dbReference type="Pfam" id="PF00106">
    <property type="entry name" value="adh_short"/>
    <property type="match status" value="1"/>
</dbReference>
<dbReference type="PRINTS" id="PR00081">
    <property type="entry name" value="GDHRDH"/>
</dbReference>
<comment type="caution">
    <text evidence="2">The sequence shown here is derived from an EMBL/GenBank/DDBJ whole genome shotgun (WGS) entry which is preliminary data.</text>
</comment>